<dbReference type="GO" id="GO:0005048">
    <property type="term" value="F:signal sequence binding"/>
    <property type="evidence" value="ECO:0007669"/>
    <property type="project" value="UniProtKB-UniRule"/>
</dbReference>
<comment type="subcellular location">
    <subcellularLocation>
        <location evidence="1 4">Cytoplasm</location>
    </subcellularLocation>
</comment>
<protein>
    <recommendedName>
        <fullName evidence="4">Chaperone NapD</fullName>
    </recommendedName>
    <alternativeName>
        <fullName evidence="4">NapA signal peptide-binding chaperone NapD</fullName>
    </alternativeName>
</protein>
<accession>A0A455U5L2</accession>
<name>A0A455U5L2_9GAMM</name>
<evidence type="ECO:0000313" key="7">
    <source>
        <dbReference type="Proteomes" id="UP000320231"/>
    </source>
</evidence>
<evidence type="ECO:0000256" key="3">
    <source>
        <dbReference type="ARBA" id="ARBA00023186"/>
    </source>
</evidence>
<keyword evidence="2 4" id="KW-0963">Cytoplasm</keyword>
<dbReference type="Proteomes" id="UP000320231">
    <property type="component" value="Chromosome"/>
</dbReference>
<dbReference type="AlphaFoldDB" id="A0A455U5L2"/>
<evidence type="ECO:0000256" key="2">
    <source>
        <dbReference type="ARBA" id="ARBA00022490"/>
    </source>
</evidence>
<organism evidence="6 7">
    <name type="scientific">Vreelandella sulfidaeris</name>
    <dbReference type="NCBI Taxonomy" id="115553"/>
    <lineage>
        <taxon>Bacteria</taxon>
        <taxon>Pseudomonadati</taxon>
        <taxon>Pseudomonadota</taxon>
        <taxon>Gammaproteobacteria</taxon>
        <taxon>Oceanospirillales</taxon>
        <taxon>Halomonadaceae</taxon>
        <taxon>Vreelandella</taxon>
    </lineage>
</organism>
<dbReference type="PANTHER" id="PTHR38603:SF1">
    <property type="entry name" value="CHAPERONE NAPD"/>
    <property type="match status" value="1"/>
</dbReference>
<comment type="function">
    <text evidence="4">Chaperone for NapA, the catalytic subunit of the periplasmic nitrate reductase. It binds directly and specifically to the twin-arginine signal peptide of NapA, preventing premature interaction with the Tat translocase and premature export.</text>
</comment>
<evidence type="ECO:0000256" key="4">
    <source>
        <dbReference type="HAMAP-Rule" id="MF_02200"/>
    </source>
</evidence>
<dbReference type="PANTHER" id="PTHR38603">
    <property type="entry name" value="CHAPERONE NAPD"/>
    <property type="match status" value="1"/>
</dbReference>
<dbReference type="GO" id="GO:0051224">
    <property type="term" value="P:negative regulation of protein transport"/>
    <property type="evidence" value="ECO:0007669"/>
    <property type="project" value="UniProtKB-UniRule"/>
</dbReference>
<comment type="subunit">
    <text evidence="4">Interacts with the cytoplasmic NapA precursor.</text>
</comment>
<evidence type="ECO:0000313" key="6">
    <source>
        <dbReference type="EMBL" id="BBI60817.1"/>
    </source>
</evidence>
<sequence length="107" mass="11969">MNDNNIHISSLLVQLQPERIETISERCLAFDQAEIHATDPCGKMILVLETPGQQEILEFIDWLQSEKGVLSVSLVYHHVESAQELEQEIDAGEPASDIPTVQIMEAT</sequence>
<dbReference type="GO" id="GO:0005737">
    <property type="term" value="C:cytoplasm"/>
    <property type="evidence" value="ECO:0007669"/>
    <property type="project" value="UniProtKB-SubCell"/>
</dbReference>
<evidence type="ECO:0000256" key="1">
    <source>
        <dbReference type="ARBA" id="ARBA00004496"/>
    </source>
</evidence>
<evidence type="ECO:0000256" key="5">
    <source>
        <dbReference type="SAM" id="MobiDB-lite"/>
    </source>
</evidence>
<proteinExistence type="inferred from homology"/>
<dbReference type="Gene3D" id="3.30.70.920">
    <property type="match status" value="1"/>
</dbReference>
<dbReference type="EMBL" id="AP019514">
    <property type="protein sequence ID" value="BBI60817.1"/>
    <property type="molecule type" value="Genomic_DNA"/>
</dbReference>
<dbReference type="KEGG" id="hsr:HSBAA_21230"/>
<dbReference type="HAMAP" id="MF_02200">
    <property type="entry name" value="NapD"/>
    <property type="match status" value="1"/>
</dbReference>
<comment type="similarity">
    <text evidence="4">Belongs to the NapD family.</text>
</comment>
<gene>
    <name evidence="4 6" type="primary">napD</name>
    <name evidence="6" type="ORF">HSBAA_21230</name>
</gene>
<keyword evidence="3 4" id="KW-0143">Chaperone</keyword>
<reference evidence="6 7" key="1">
    <citation type="journal article" date="2019" name="Microbiol. Resour. Announc.">
        <title>Complete Genome Sequence of Halomonas sulfidaeris Strain Esulfide1 Isolated from a Metal Sulfide Rock at a Depth of 2,200 Meters, Obtained Using Nanopore Sequencing.</title>
        <authorList>
            <person name="Saito M."/>
            <person name="Nishigata A."/>
            <person name="Galipon J."/>
            <person name="Arakawa K."/>
        </authorList>
    </citation>
    <scope>NUCLEOTIDE SEQUENCE [LARGE SCALE GENOMIC DNA]</scope>
    <source>
        <strain evidence="6 7">ATCC BAA-803</strain>
    </source>
</reference>
<feature type="region of interest" description="Disordered" evidence="5">
    <location>
        <begin position="86"/>
        <end position="107"/>
    </location>
</feature>
<dbReference type="Pfam" id="PF03927">
    <property type="entry name" value="NapD"/>
    <property type="match status" value="1"/>
</dbReference>
<dbReference type="InterPro" id="IPR005623">
    <property type="entry name" value="Chaperone_NapD_NO3_reduct"/>
</dbReference>